<protein>
    <submittedName>
        <fullName evidence="7">M4 family metallopeptidase</fullName>
    </submittedName>
</protein>
<feature type="region of interest" description="Disordered" evidence="5">
    <location>
        <begin position="1219"/>
        <end position="1259"/>
    </location>
</feature>
<keyword evidence="4" id="KW-0482">Metalloprotease</keyword>
<keyword evidence="1" id="KW-0645">Protease</keyword>
<feature type="domain" description="Peptidase M4 C-terminal" evidence="6">
    <location>
        <begin position="499"/>
        <end position="655"/>
    </location>
</feature>
<organism evidence="7 8">
    <name type="scientific">Dyadobacter fanqingshengii</name>
    <dbReference type="NCBI Taxonomy" id="2906443"/>
    <lineage>
        <taxon>Bacteria</taxon>
        <taxon>Pseudomonadati</taxon>
        <taxon>Bacteroidota</taxon>
        <taxon>Cytophagia</taxon>
        <taxon>Cytophagales</taxon>
        <taxon>Spirosomataceae</taxon>
        <taxon>Dyadobacter</taxon>
    </lineage>
</organism>
<proteinExistence type="predicted"/>
<dbReference type="GO" id="GO:0006508">
    <property type="term" value="P:proteolysis"/>
    <property type="evidence" value="ECO:0007669"/>
    <property type="project" value="UniProtKB-KW"/>
</dbReference>
<dbReference type="PANTHER" id="PTHR33794">
    <property type="entry name" value="BACILLOLYSIN"/>
    <property type="match status" value="1"/>
</dbReference>
<feature type="domain" description="Peptidase M4 C-terminal" evidence="6">
    <location>
        <begin position="152"/>
        <end position="316"/>
    </location>
</feature>
<reference evidence="7" key="1">
    <citation type="submission" date="2021-12" db="EMBL/GenBank/DDBJ databases">
        <title>Novel species in genus Dyadobacter.</title>
        <authorList>
            <person name="Ma C."/>
        </authorList>
    </citation>
    <scope>NUCLEOTIDE SEQUENCE</scope>
    <source>
        <strain evidence="7">CY399</strain>
    </source>
</reference>
<evidence type="ECO:0000256" key="3">
    <source>
        <dbReference type="ARBA" id="ARBA00022833"/>
    </source>
</evidence>
<evidence type="ECO:0000256" key="2">
    <source>
        <dbReference type="ARBA" id="ARBA00022801"/>
    </source>
</evidence>
<dbReference type="SUPFAM" id="SSF55486">
    <property type="entry name" value="Metalloproteases ('zincins'), catalytic domain"/>
    <property type="match status" value="2"/>
</dbReference>
<accession>A0A9X1T8L9</accession>
<evidence type="ECO:0000313" key="8">
    <source>
        <dbReference type="Proteomes" id="UP001139700"/>
    </source>
</evidence>
<feature type="compositionally biased region" description="Basic and acidic residues" evidence="5">
    <location>
        <begin position="1224"/>
        <end position="1236"/>
    </location>
</feature>
<sequence>MEYSTDPAGLNKEYRLELLPEKGLPAVRLMAVTGKIQKKKVFFTEKNNNASFNDDLPNPFSVATAAGLLWGVRETMIVFQKYFGWNGLNNAGKLLDVELIEENFSNAYFSTDEERIKVLGDAGINVPDVSIGAICHEFTHGVFYYRGYNTGVYSNQYLAISESLSDIFSVFVKKEVEKAASYNWICGDATKAGGFRNFENPNLTFHPDTYGDTFWQEWDDPKFNPHVNASVINHCFYHLAQGSGGPKKNFHGTPYNCVGIGVPKAIEIFWGAMDGLSTESTFFDLRKRTLEVVHKMGHPTGSELDLAVREGWKSVGLGQDLAITDVICETGKTAESIFYGQVPINTGKGDVIGDAQAGKINVLVDCVNKPQIHTLIADPTTAIHFIDSNDADQIYTIDNDEKLSKQGVTVHFATRLAHDYFQAHHNFSSMDGNGTTEIWNYVGDPLKAYSHGYNQVTKFFKYDNDNTRLSIDQIAGTYFSGIYYNVKNVQSPELGESIAVRLALADIFGLEVNNEYRVSKNQQPIWTIGADAFSGNEYLRSFSNPTLKGQLNFYKSPNWAFATPEQMAGVWTQFYYLISNGSGLNGYTNADGQTKFILKLKEGVPAKIMFTAFHKFLSDNPTFPEMALAILSSVANNGYSQKSTTWKTCKDALDCVLGQNGVNPPDLWAVDGNGDPAKEVDPLNAMFRANVLYPGKEGDRLFEVSENQAFKDELAPVYRAFQHTSEVLLPYIDEKDPGEQTSSAKFYLEGGKQYFVRSRLFSANGPGCASSIGGPLECRDLEKMTENWSTTLEVTTLPIISNVISPLENDKVDAWGSKFNWHATPGAAGYVMRVTDLSGAVPVMDRPFKSTSDESESVEIALAKERGYSWQIVATHKLGSEEGVSWDKVSKTLVKTGLTDVDIFGEWTGSISFKTSLPETPLLVPPGPADVEHVPPFGEDILLSAEEAPGATGYRYHIQDKKDDMEVPLVLYDHENLKLPDISNGKVYTWAFEPYKEATPPFITEKEFGKKYFSTFVVDYSLVPAPVLLSPVNDAVFNFGTSTPDQVFSWSPVAGAVEYDYSVDFAEDEVTDNHSSTSETSVAMDVGDVSTGAKGGFRWRVRAKAKDEKGDWIEGPYSPLSFYWLRPEKTNLKYPSDGAQTVDNHKAEFSWYEQWAPAGHLFRLWKDNVIVFEKEVFGKSITITNLEVNTDYTWDAPAMTKTPTATHFPETYTFAHFRTGNAQDEEKNGKEIKEYDPNEDEAGPGDPNDPNDPDQGSGDVFYPQLGFTVDVKDGEFADTYSYSYKVTVTSDKGYSREWNCAVNGLGVVFIPEDLFQTKVNGDLPEDTALYHFHLEITDLNGKDDSYAASPTYDFALLLYDALPAVQGKKMPLLDSIPQSGVFGGRWVGCSIDFDFEYTFSTKKPKP</sequence>
<dbReference type="InterPro" id="IPR001570">
    <property type="entry name" value="Peptidase_M4_C_domain"/>
</dbReference>
<evidence type="ECO:0000256" key="5">
    <source>
        <dbReference type="SAM" id="MobiDB-lite"/>
    </source>
</evidence>
<dbReference type="InterPro" id="IPR027268">
    <property type="entry name" value="Peptidase_M4/M1_CTD_sf"/>
</dbReference>
<evidence type="ECO:0000256" key="4">
    <source>
        <dbReference type="ARBA" id="ARBA00023049"/>
    </source>
</evidence>
<evidence type="ECO:0000259" key="6">
    <source>
        <dbReference type="Pfam" id="PF02868"/>
    </source>
</evidence>
<dbReference type="RefSeq" id="WP_234611490.1">
    <property type="nucleotide sequence ID" value="NZ_CP098806.1"/>
</dbReference>
<dbReference type="Pfam" id="PF02868">
    <property type="entry name" value="Peptidase_M4_C"/>
    <property type="match status" value="2"/>
</dbReference>
<comment type="caution">
    <text evidence="7">The sequence shown here is derived from an EMBL/GenBank/DDBJ whole genome shotgun (WGS) entry which is preliminary data.</text>
</comment>
<keyword evidence="3" id="KW-0862">Zinc</keyword>
<dbReference type="EMBL" id="JAJTTA010000001">
    <property type="protein sequence ID" value="MCF0039019.1"/>
    <property type="molecule type" value="Genomic_DNA"/>
</dbReference>
<dbReference type="GO" id="GO:0004222">
    <property type="term" value="F:metalloendopeptidase activity"/>
    <property type="evidence" value="ECO:0007669"/>
    <property type="project" value="InterPro"/>
</dbReference>
<dbReference type="Proteomes" id="UP001139700">
    <property type="component" value="Unassembled WGS sequence"/>
</dbReference>
<dbReference type="InterPro" id="IPR050728">
    <property type="entry name" value="Zinc_Metalloprotease_M4"/>
</dbReference>
<evidence type="ECO:0000313" key="7">
    <source>
        <dbReference type="EMBL" id="MCF0039019.1"/>
    </source>
</evidence>
<dbReference type="PANTHER" id="PTHR33794:SF1">
    <property type="entry name" value="BACILLOLYSIN"/>
    <property type="match status" value="1"/>
</dbReference>
<evidence type="ECO:0000256" key="1">
    <source>
        <dbReference type="ARBA" id="ARBA00022670"/>
    </source>
</evidence>
<name>A0A9X1T8L9_9BACT</name>
<dbReference type="Gene3D" id="3.10.170.10">
    <property type="match status" value="1"/>
</dbReference>
<keyword evidence="8" id="KW-1185">Reference proteome</keyword>
<keyword evidence="2" id="KW-0378">Hydrolase</keyword>
<feature type="compositionally biased region" description="Low complexity" evidence="5">
    <location>
        <begin position="1244"/>
        <end position="1259"/>
    </location>
</feature>
<gene>
    <name evidence="7" type="ORF">LXM24_02895</name>
</gene>
<dbReference type="Gene3D" id="1.10.390.10">
    <property type="entry name" value="Neutral Protease Domain 2"/>
    <property type="match status" value="2"/>
</dbReference>